<name>A0ACB7FI17_NIBAL</name>
<proteinExistence type="predicted"/>
<sequence length="682" mass="75397">MCFAATVIDVDAYSCHEVRTAFQLRQVGPLHRVPETPVPETDLLVCKHQGPSCCNRKMEESYQFAVKRDTIHNIHSYSYELEHLISGHSDAFQDMFQYLLSFSQGHLSSLMEGTYISLSRHALPHVNQLFSSLSHYLRGANVSVEASVHQFFNNLFPLVYTRLINPGIDGSMMMGSEMADCLRMIRQDVNPFGPHPAAMAQELAGALGAGRQLGLALEEGLEVMNATEHLSLSKECVKGLVKMVYCSHCRGLTLIKPCVGYCLNVMRGCLASVSELDQPWRRYTSLLEQLTHTMAGHHSLELALLGVRGHVNEALMYAQLHGPLITATVDKVCGLSTGEPTSMQPTSPEVTSFTVTSSSPLPSAAPSKPLPEQWLGQLAHLRREFLMYLQRYKSFFATLPEILCEGENVVDDSTCWSGDDVVKSYSGRVVGNGLHAQRQNPEVKVRSPNPTLAEVKERLERFNQETQERFPKLGQMEAWDELGSGEEGSSEDCDDEDGCQASGDDQGQTPHTETFSKGKPIAGQPGGDSAYENPSKPPSVKVTVKVTLRKILSTDLVIFEAEDMLEKKNTTMSLMTTRAYALMPSETITAARVERSSEYRSFVIFPVAALAEHRSENPELETSCRGCLCAPLSSDSPLGAVIAGEPKRKKERKKKTHIPTVDIRDRRSARILGTLSEDIVLF</sequence>
<protein>
    <submittedName>
        <fullName evidence="1">Glypican-5</fullName>
    </submittedName>
</protein>
<dbReference type="EMBL" id="CM024798">
    <property type="protein sequence ID" value="KAG8014135.1"/>
    <property type="molecule type" value="Genomic_DNA"/>
</dbReference>
<evidence type="ECO:0000313" key="2">
    <source>
        <dbReference type="Proteomes" id="UP000805704"/>
    </source>
</evidence>
<accession>A0ACB7FI17</accession>
<dbReference type="Proteomes" id="UP000805704">
    <property type="component" value="Chromosome 10"/>
</dbReference>
<comment type="caution">
    <text evidence="1">The sequence shown here is derived from an EMBL/GenBank/DDBJ whole genome shotgun (WGS) entry which is preliminary data.</text>
</comment>
<reference evidence="1" key="1">
    <citation type="submission" date="2020-04" db="EMBL/GenBank/DDBJ databases">
        <title>A chromosome-scale assembly and high-density genetic map of the yellow drum (Nibea albiflora) genome.</title>
        <authorList>
            <person name="Xu D."/>
            <person name="Zhang W."/>
            <person name="Chen R."/>
            <person name="Tan P."/>
            <person name="Wang L."/>
            <person name="Song H."/>
            <person name="Tian L."/>
            <person name="Zhu Q."/>
            <person name="Wang B."/>
        </authorList>
    </citation>
    <scope>NUCLEOTIDE SEQUENCE</scope>
    <source>
        <strain evidence="1">ZJHYS-2018</strain>
    </source>
</reference>
<evidence type="ECO:0000313" key="1">
    <source>
        <dbReference type="EMBL" id="KAG8014135.1"/>
    </source>
</evidence>
<gene>
    <name evidence="1" type="primary">GPC5.3</name>
    <name evidence="1" type="ORF">GBF38_016454</name>
</gene>
<keyword evidence="2" id="KW-1185">Reference proteome</keyword>
<organism evidence="1 2">
    <name type="scientific">Nibea albiflora</name>
    <name type="common">Yellow drum</name>
    <name type="synonym">Corvina albiflora</name>
    <dbReference type="NCBI Taxonomy" id="240163"/>
    <lineage>
        <taxon>Eukaryota</taxon>
        <taxon>Metazoa</taxon>
        <taxon>Chordata</taxon>
        <taxon>Craniata</taxon>
        <taxon>Vertebrata</taxon>
        <taxon>Euteleostomi</taxon>
        <taxon>Actinopterygii</taxon>
        <taxon>Neopterygii</taxon>
        <taxon>Teleostei</taxon>
        <taxon>Neoteleostei</taxon>
        <taxon>Acanthomorphata</taxon>
        <taxon>Eupercaria</taxon>
        <taxon>Sciaenidae</taxon>
        <taxon>Nibea</taxon>
    </lineage>
</organism>